<feature type="compositionally biased region" description="Low complexity" evidence="1">
    <location>
        <begin position="144"/>
        <end position="160"/>
    </location>
</feature>
<name>A0ABY4L2U7_THEAE</name>
<evidence type="ECO:0000256" key="1">
    <source>
        <dbReference type="SAM" id="MobiDB-lite"/>
    </source>
</evidence>
<dbReference type="EMBL" id="CP051627">
    <property type="protein sequence ID" value="UPT21276.1"/>
    <property type="molecule type" value="Genomic_DNA"/>
</dbReference>
<sequence length="234" mass="23794">MSPDDRPRPSGRAALAGGALALCCALAAGGCGVRESGIIDAGPAPVARGSTDAGTLIYLFGSDARLTPVWRDTDPADPRRVMELLWRGPNSEERERGLWSALTSPSVLHRVAVAESAEGELHVHASAASLPRSAEEAAPFSSTSQPGLPGGPAAQGSAAPPDLDGVLQVICTGLRVRGVESVVVSGADGRTGAPRAWCRTTATARAPWTGARPSSGGGRPSGRPPRSPAAGRSR</sequence>
<evidence type="ECO:0000313" key="2">
    <source>
        <dbReference type="EMBL" id="UPT21276.1"/>
    </source>
</evidence>
<dbReference type="PROSITE" id="PS51257">
    <property type="entry name" value="PROKAR_LIPOPROTEIN"/>
    <property type="match status" value="1"/>
</dbReference>
<gene>
    <name evidence="2" type="ORF">FOF52_10150</name>
</gene>
<protein>
    <recommendedName>
        <fullName evidence="4">GerMN domain-containing protein</fullName>
    </recommendedName>
</protein>
<organism evidence="2 3">
    <name type="scientific">Thermobifida alba</name>
    <name type="common">Thermomonospora alba</name>
    <dbReference type="NCBI Taxonomy" id="53522"/>
    <lineage>
        <taxon>Bacteria</taxon>
        <taxon>Bacillati</taxon>
        <taxon>Actinomycetota</taxon>
        <taxon>Actinomycetes</taxon>
        <taxon>Streptosporangiales</taxon>
        <taxon>Nocardiopsidaceae</taxon>
        <taxon>Thermobifida</taxon>
    </lineage>
</organism>
<dbReference type="RefSeq" id="WP_248593584.1">
    <property type="nucleotide sequence ID" value="NZ_BAABEB010000002.1"/>
</dbReference>
<feature type="region of interest" description="Disordered" evidence="1">
    <location>
        <begin position="127"/>
        <end position="160"/>
    </location>
</feature>
<reference evidence="2 3" key="1">
    <citation type="submission" date="2020-04" db="EMBL/GenBank/DDBJ databases">
        <title>Thermobifida alba genome sequencing and assembly.</title>
        <authorList>
            <person name="Luzics S."/>
            <person name="Horvath B."/>
            <person name="Nagy I."/>
            <person name="Toth A."/>
            <person name="Nagy I."/>
            <person name="Kukolya J."/>
        </authorList>
    </citation>
    <scope>NUCLEOTIDE SEQUENCE [LARGE SCALE GENOMIC DNA]</scope>
    <source>
        <strain evidence="2 3">DSM 43795</strain>
    </source>
</reference>
<proteinExistence type="predicted"/>
<accession>A0ABY4L2U7</accession>
<keyword evidence="3" id="KW-1185">Reference proteome</keyword>
<feature type="compositionally biased region" description="Low complexity" evidence="1">
    <location>
        <begin position="193"/>
        <end position="214"/>
    </location>
</feature>
<evidence type="ECO:0000313" key="3">
    <source>
        <dbReference type="Proteomes" id="UP000832041"/>
    </source>
</evidence>
<dbReference type="Proteomes" id="UP000832041">
    <property type="component" value="Chromosome"/>
</dbReference>
<feature type="region of interest" description="Disordered" evidence="1">
    <location>
        <begin position="187"/>
        <end position="234"/>
    </location>
</feature>
<evidence type="ECO:0008006" key="4">
    <source>
        <dbReference type="Google" id="ProtNLM"/>
    </source>
</evidence>